<feature type="chain" id="PRO_5014350829" evidence="11">
    <location>
        <begin position="25"/>
        <end position="768"/>
    </location>
</feature>
<comment type="similarity">
    <text evidence="8 9">Belongs to the TonB-dependent receptor family.</text>
</comment>
<dbReference type="Pfam" id="PF00593">
    <property type="entry name" value="TonB_dep_Rec_b-barrel"/>
    <property type="match status" value="1"/>
</dbReference>
<reference evidence="15 16" key="2">
    <citation type="submission" date="2017-11" db="EMBL/GenBank/DDBJ databases">
        <authorList>
            <person name="Han C.G."/>
        </authorList>
    </citation>
    <scope>NUCLEOTIDE SEQUENCE [LARGE SCALE GENOMIC DNA]</scope>
    <source>
        <strain evidence="16">ATCC 43555</strain>
        <strain evidence="15">ATCC43555</strain>
    </source>
</reference>
<keyword evidence="3 8" id="KW-1134">Transmembrane beta strand</keyword>
<dbReference type="GO" id="GO:0009279">
    <property type="term" value="C:cell outer membrane"/>
    <property type="evidence" value="ECO:0007669"/>
    <property type="project" value="UniProtKB-SubCell"/>
</dbReference>
<evidence type="ECO:0000256" key="2">
    <source>
        <dbReference type="ARBA" id="ARBA00022448"/>
    </source>
</evidence>
<dbReference type="GeneID" id="93662829"/>
<evidence type="ECO:0000313" key="16">
    <source>
        <dbReference type="Proteomes" id="UP000238288"/>
    </source>
</evidence>
<gene>
    <name evidence="15" type="ORF">PCAR9_A20623</name>
    <name evidence="14" type="ORF">PCARR_a0723</name>
</gene>
<keyword evidence="17" id="KW-1185">Reference proteome</keyword>
<dbReference type="PROSITE" id="PS52016">
    <property type="entry name" value="TONB_DEPENDENT_REC_3"/>
    <property type="match status" value="1"/>
</dbReference>
<dbReference type="SUPFAM" id="SSF56935">
    <property type="entry name" value="Porins"/>
    <property type="match status" value="1"/>
</dbReference>
<feature type="domain" description="TonB-dependent receptor-like beta-barrel" evidence="12">
    <location>
        <begin position="237"/>
        <end position="723"/>
    </location>
</feature>
<feature type="region of interest" description="Disordered" evidence="10">
    <location>
        <begin position="213"/>
        <end position="253"/>
    </location>
</feature>
<keyword evidence="6 8" id="KW-0472">Membrane</keyword>
<accession>A0A2K4X794</accession>
<dbReference type="PANTHER" id="PTHR40980">
    <property type="entry name" value="PLUG DOMAIN-CONTAINING PROTEIN"/>
    <property type="match status" value="1"/>
</dbReference>
<evidence type="ECO:0000256" key="3">
    <source>
        <dbReference type="ARBA" id="ARBA00022452"/>
    </source>
</evidence>
<keyword evidence="7 8" id="KW-0998">Cell outer membrane</keyword>
<evidence type="ECO:0000256" key="10">
    <source>
        <dbReference type="SAM" id="MobiDB-lite"/>
    </source>
</evidence>
<dbReference type="InterPro" id="IPR036942">
    <property type="entry name" value="Beta-barrel_TonB_sf"/>
</dbReference>
<evidence type="ECO:0000259" key="13">
    <source>
        <dbReference type="Pfam" id="PF07715"/>
    </source>
</evidence>
<dbReference type="InterPro" id="IPR012910">
    <property type="entry name" value="Plug_dom"/>
</dbReference>
<dbReference type="PANTHER" id="PTHR40980:SF4">
    <property type="entry name" value="TONB-DEPENDENT RECEPTOR-LIKE BETA-BARREL DOMAIN-CONTAINING PROTEIN"/>
    <property type="match status" value="1"/>
</dbReference>
<dbReference type="OrthoDB" id="9764669at2"/>
<protein>
    <submittedName>
        <fullName evidence="15">TonB-dependent receptor</fullName>
    </submittedName>
</protein>
<sequence length="768" mass="85591">MKQFKLNAVVAALALSQFSVSVNAQEQTSPREPEVKVSEELVVYGEIGYRNRSQELAPTLEYSQEYFQRFEPLTAGDALKRVPSVTFLSDVLESDGARMRGLSPAYTKVLINGEEVPGAGADRSFFVDRIPAELIERVEIIRSSSANRSADAIAGTLNIVLRDGYSLDGGYIRAGGLRYDDGELKESFAGVYGTEFAGGRLLLGANFQGRYNPKQKSSIRYGDSPENNPNYATDDFDNREDQSDTRDGDDTSLNASFEKVFDNGGKFDISAMWVDTDRTEDERSFEYDDPTATSGSIVEGGNLLSDNANVSIIDQTNYNINSGYELSLLGGSSKFKVGYASFKESVYEQEVELDTSELPMVFEEAEETVDIDDKEWSLQWQHSLLLGDSKEVQFGAFVQGKERDTAILEAEDESEQTLTGWDQFNQTPMSLAVFNNEFEAVDGGVNTLEEDRLDLFALIKHEADVFSWEMGIRWESTDSSITDTNEGISAQNDYDFFLPSAHFRYSVSDNGRVSASVARSLRRPDFDYITPALLEEELADNDFLGNPNLKPESSWGIDLGYEYRLGKSGVVGVNVFYRDVSDLIEIASTGVEGSEGEGTFVLQPQNTGDGTVQGIEFDLSTPLSALNMPNTGIFLNYSWLDSEVEDSFGKRKFNDQSDYVYNIGFIQDLPILRASFGATYRNQGDAYGRFVGEEVTTSYGADLELFVEKRWDDVTLRLVGSNLLDASKDEVFNKFDSLDDQKNRDFDEYELESEEAGPVIQVMLRYAF</sequence>
<proteinExistence type="inferred from homology"/>
<evidence type="ECO:0000313" key="14">
    <source>
        <dbReference type="EMBL" id="MBE0382401.1"/>
    </source>
</evidence>
<keyword evidence="4 8" id="KW-0812">Transmembrane</keyword>
<dbReference type="Proteomes" id="UP000238288">
    <property type="component" value="Chromosome PCAR9a"/>
</dbReference>
<feature type="signal peptide" evidence="11">
    <location>
        <begin position="1"/>
        <end position="24"/>
    </location>
</feature>
<dbReference type="Pfam" id="PF07715">
    <property type="entry name" value="Plug"/>
    <property type="match status" value="1"/>
</dbReference>
<evidence type="ECO:0000256" key="9">
    <source>
        <dbReference type="RuleBase" id="RU003357"/>
    </source>
</evidence>
<evidence type="ECO:0000256" key="4">
    <source>
        <dbReference type="ARBA" id="ARBA00022692"/>
    </source>
</evidence>
<dbReference type="RefSeq" id="WP_104642186.1">
    <property type="nucleotide sequence ID" value="NZ_AQGW01000018.1"/>
</dbReference>
<evidence type="ECO:0000256" key="7">
    <source>
        <dbReference type="ARBA" id="ARBA00023237"/>
    </source>
</evidence>
<dbReference type="EMBL" id="AQGW01000018">
    <property type="protein sequence ID" value="MBE0382401.1"/>
    <property type="molecule type" value="Genomic_DNA"/>
</dbReference>
<dbReference type="InterPro" id="IPR039426">
    <property type="entry name" value="TonB-dep_rcpt-like"/>
</dbReference>
<feature type="compositionally biased region" description="Basic and acidic residues" evidence="10">
    <location>
        <begin position="239"/>
        <end position="249"/>
    </location>
</feature>
<dbReference type="CDD" id="cd01347">
    <property type="entry name" value="ligand_gated_channel"/>
    <property type="match status" value="1"/>
</dbReference>
<evidence type="ECO:0000256" key="6">
    <source>
        <dbReference type="ARBA" id="ARBA00023136"/>
    </source>
</evidence>
<evidence type="ECO:0000259" key="12">
    <source>
        <dbReference type="Pfam" id="PF00593"/>
    </source>
</evidence>
<keyword evidence="11" id="KW-0732">Signal</keyword>
<evidence type="ECO:0000256" key="5">
    <source>
        <dbReference type="ARBA" id="ARBA00023077"/>
    </source>
</evidence>
<dbReference type="EMBL" id="LT965928">
    <property type="protein sequence ID" value="SOU40190.1"/>
    <property type="molecule type" value="Genomic_DNA"/>
</dbReference>
<dbReference type="Gene3D" id="2.170.130.10">
    <property type="entry name" value="TonB-dependent receptor, plug domain"/>
    <property type="match status" value="1"/>
</dbReference>
<feature type="domain" description="TonB-dependent receptor plug" evidence="13">
    <location>
        <begin position="62"/>
        <end position="156"/>
    </location>
</feature>
<evidence type="ECO:0000256" key="8">
    <source>
        <dbReference type="PROSITE-ProRule" id="PRU01360"/>
    </source>
</evidence>
<keyword evidence="5 9" id="KW-0798">TonB box</keyword>
<dbReference type="Proteomes" id="UP000615003">
    <property type="component" value="Unassembled WGS sequence"/>
</dbReference>
<reference evidence="14 17" key="1">
    <citation type="submission" date="2015-06" db="EMBL/GenBank/DDBJ databases">
        <title>Genome sequence of Pseudoalteromonas carrageenovora.</title>
        <authorList>
            <person name="Xie B.-B."/>
            <person name="Rong J.-C."/>
            <person name="Qin Q.-L."/>
            <person name="Zhang Y.-Z."/>
        </authorList>
    </citation>
    <scope>NUCLEOTIDE SEQUENCE [LARGE SCALE GENOMIC DNA]</scope>
    <source>
        <strain evidence="14 17">IAM 12662</strain>
    </source>
</reference>
<evidence type="ECO:0000256" key="1">
    <source>
        <dbReference type="ARBA" id="ARBA00004571"/>
    </source>
</evidence>
<dbReference type="InterPro" id="IPR000531">
    <property type="entry name" value="Beta-barrel_TonB"/>
</dbReference>
<comment type="subcellular location">
    <subcellularLocation>
        <location evidence="1 8">Cell outer membrane</location>
        <topology evidence="1 8">Multi-pass membrane protein</topology>
    </subcellularLocation>
</comment>
<evidence type="ECO:0000256" key="11">
    <source>
        <dbReference type="SAM" id="SignalP"/>
    </source>
</evidence>
<dbReference type="Gene3D" id="2.40.170.20">
    <property type="entry name" value="TonB-dependent receptor, beta-barrel domain"/>
    <property type="match status" value="1"/>
</dbReference>
<dbReference type="AlphaFoldDB" id="A0A2K4X794"/>
<name>A0A2K4X794_PSEVC</name>
<dbReference type="InterPro" id="IPR037066">
    <property type="entry name" value="Plug_dom_sf"/>
</dbReference>
<evidence type="ECO:0000313" key="17">
    <source>
        <dbReference type="Proteomes" id="UP000615003"/>
    </source>
</evidence>
<keyword evidence="15" id="KW-0675">Receptor</keyword>
<evidence type="ECO:0000313" key="15">
    <source>
        <dbReference type="EMBL" id="SOU40190.1"/>
    </source>
</evidence>
<keyword evidence="2 8" id="KW-0813">Transport</keyword>
<organism evidence="15 16">
    <name type="scientific">Pseudoalteromonas carrageenovora IAM 12662</name>
    <dbReference type="NCBI Taxonomy" id="1314868"/>
    <lineage>
        <taxon>Bacteria</taxon>
        <taxon>Pseudomonadati</taxon>
        <taxon>Pseudomonadota</taxon>
        <taxon>Gammaproteobacteria</taxon>
        <taxon>Alteromonadales</taxon>
        <taxon>Pseudoalteromonadaceae</taxon>
        <taxon>Pseudoalteromonas</taxon>
    </lineage>
</organism>